<dbReference type="InterPro" id="IPR037143">
    <property type="entry name" value="4-PPantetheinyl_Trfase_dom_sf"/>
</dbReference>
<proteinExistence type="inferred from homology"/>
<dbReference type="Pfam" id="PF01648">
    <property type="entry name" value="ACPS"/>
    <property type="match status" value="1"/>
</dbReference>
<protein>
    <submittedName>
        <fullName evidence="5">4'-phosphopantetheinyl transferase superfamily protein</fullName>
    </submittedName>
</protein>
<keyword evidence="2 5" id="KW-0808">Transferase</keyword>
<name>A0ABY9W454_9ACTN</name>
<feature type="region of interest" description="Disordered" evidence="3">
    <location>
        <begin position="264"/>
        <end position="317"/>
    </location>
</feature>
<dbReference type="PANTHER" id="PTHR12215">
    <property type="entry name" value="PHOSPHOPANTETHEINE TRANSFERASE"/>
    <property type="match status" value="1"/>
</dbReference>
<evidence type="ECO:0000256" key="2">
    <source>
        <dbReference type="ARBA" id="ARBA00022679"/>
    </source>
</evidence>
<feature type="region of interest" description="Disordered" evidence="3">
    <location>
        <begin position="1"/>
        <end position="20"/>
    </location>
</feature>
<dbReference type="SUPFAM" id="SSF56214">
    <property type="entry name" value="4'-phosphopantetheinyl transferase"/>
    <property type="match status" value="2"/>
</dbReference>
<dbReference type="InterPro" id="IPR008278">
    <property type="entry name" value="4-PPantetheinyl_Trfase_dom"/>
</dbReference>
<dbReference type="Proteomes" id="UP001303236">
    <property type="component" value="Chromosome"/>
</dbReference>
<feature type="domain" description="4'-phosphopantetheinyl transferase" evidence="4">
    <location>
        <begin position="128"/>
        <end position="192"/>
    </location>
</feature>
<dbReference type="InterPro" id="IPR050559">
    <property type="entry name" value="P-Pant_transferase_sf"/>
</dbReference>
<accession>A0ABY9W454</accession>
<evidence type="ECO:0000256" key="3">
    <source>
        <dbReference type="SAM" id="MobiDB-lite"/>
    </source>
</evidence>
<comment type="similarity">
    <text evidence="1">Belongs to the P-Pant transferase superfamily. Gsp/Sfp/HetI/AcpT family.</text>
</comment>
<reference evidence="5 6" key="1">
    <citation type="submission" date="2023-09" db="EMBL/GenBank/DDBJ databases">
        <title>Genome completion map analysis of the actinomycetes C11-1.</title>
        <authorList>
            <person name="Qin P."/>
            <person name="Guan P."/>
        </authorList>
    </citation>
    <scope>NUCLEOTIDE SEQUENCE [LARGE SCALE GENOMIC DNA]</scope>
    <source>
        <strain evidence="5 6">C11-1</strain>
    </source>
</reference>
<evidence type="ECO:0000313" key="6">
    <source>
        <dbReference type="Proteomes" id="UP001303236"/>
    </source>
</evidence>
<evidence type="ECO:0000259" key="4">
    <source>
        <dbReference type="Pfam" id="PF01648"/>
    </source>
</evidence>
<feature type="region of interest" description="Disordered" evidence="3">
    <location>
        <begin position="189"/>
        <end position="208"/>
    </location>
</feature>
<feature type="compositionally biased region" description="Gly residues" evidence="3">
    <location>
        <begin position="9"/>
        <end position="19"/>
    </location>
</feature>
<dbReference type="EMBL" id="CP134500">
    <property type="protein sequence ID" value="WNF29650.1"/>
    <property type="molecule type" value="Genomic_DNA"/>
</dbReference>
<evidence type="ECO:0000313" key="5">
    <source>
        <dbReference type="EMBL" id="WNF29650.1"/>
    </source>
</evidence>
<evidence type="ECO:0000256" key="1">
    <source>
        <dbReference type="ARBA" id="ARBA00010990"/>
    </source>
</evidence>
<dbReference type="PANTHER" id="PTHR12215:SF10">
    <property type="entry name" value="L-AMINOADIPATE-SEMIALDEHYDE DEHYDROGENASE-PHOSPHOPANTETHEINYL TRANSFERASE"/>
    <property type="match status" value="1"/>
</dbReference>
<sequence length="317" mass="33175">MHVGREGPAAGGPGAGGVPAGPLVVVRRSAELLRSAPSIPLTRQERGRLERLTSPGARQDFVAAHVLVRLCAARFIGVPARTLVVRQECAQCAADDHGKPFLPDHPDVGISLSHTRGAVAAAAGRGEVGVDVEETAGASFTPAIARRVLSARELKTVLDSDDPPWTFLRYWVRKEALVKVGATALGRLRDSDLTGTDPTPDTGLDRGRGSVLAGAGAAAGADVFDAFPERCGGRYFLEWAAPDRTLLAAAVGRTPPVLLSDRYTDADHESAPGPGPSTSPRHHVTLRPPSPGKLNSCPTTSTPTGPPVRARRCRADS</sequence>
<gene>
    <name evidence="5" type="ORF">RI138_24050</name>
</gene>
<feature type="compositionally biased region" description="Low complexity" evidence="3">
    <location>
        <begin position="193"/>
        <end position="202"/>
    </location>
</feature>
<dbReference type="Gene3D" id="3.90.470.20">
    <property type="entry name" value="4'-phosphopantetheinyl transferase domain"/>
    <property type="match status" value="1"/>
</dbReference>
<dbReference type="GO" id="GO:0016740">
    <property type="term" value="F:transferase activity"/>
    <property type="evidence" value="ECO:0007669"/>
    <property type="project" value="UniProtKB-KW"/>
</dbReference>
<keyword evidence="6" id="KW-1185">Reference proteome</keyword>
<organism evidence="5 6">
    <name type="scientific">Streptomyces durocortorensis</name>
    <dbReference type="NCBI Taxonomy" id="2811104"/>
    <lineage>
        <taxon>Bacteria</taxon>
        <taxon>Bacillati</taxon>
        <taxon>Actinomycetota</taxon>
        <taxon>Actinomycetes</taxon>
        <taxon>Kitasatosporales</taxon>
        <taxon>Streptomycetaceae</taxon>
        <taxon>Streptomyces</taxon>
    </lineage>
</organism>